<keyword evidence="3" id="KW-0378">Hydrolase</keyword>
<reference evidence="6 7" key="1">
    <citation type="submission" date="2018-11" db="EMBL/GenBank/DDBJ databases">
        <title>Draft genome of Simplicispira Flexivirga sp. BO-16.</title>
        <authorList>
            <person name="Im W.T."/>
        </authorList>
    </citation>
    <scope>NUCLEOTIDE SEQUENCE [LARGE SCALE GENOMIC DNA]</scope>
    <source>
        <strain evidence="6 7">BO-16</strain>
    </source>
</reference>
<dbReference type="Proteomes" id="UP000271678">
    <property type="component" value="Unassembled WGS sequence"/>
</dbReference>
<dbReference type="InterPro" id="IPR023871">
    <property type="entry name" value="MftE"/>
</dbReference>
<dbReference type="Gene3D" id="3.40.50.10310">
    <property type="entry name" value="Creatininase"/>
    <property type="match status" value="1"/>
</dbReference>
<dbReference type="GO" id="GO:0016811">
    <property type="term" value="F:hydrolase activity, acting on carbon-nitrogen (but not peptide) bonds, in linear amides"/>
    <property type="evidence" value="ECO:0007669"/>
    <property type="project" value="TreeGrafter"/>
</dbReference>
<sequence length="247" mass="25473">MVNHAPRLGAVTSAAATGTQVLLVPLGSVEQHGPHLPLSTDSLIATAVCDRVAAALRAAGVDATAAPCLDFGASGEHEGFDGTVSIGCDALRLVLVELVRSARRWADRIVLVSGHGGNIGAMIEAVHLLMRERPAIAWTTCAEPGFDAHAGHAETSMLLAIAPECVRLDRAEAGNTTPASQLWPQLRQGGVAAVAPNGVLGDPRSATAPDGERMLSALADRIATQVLAMTDGGVDDRGALVRPQEPR</sequence>
<keyword evidence="2" id="KW-0479">Metal-binding</keyword>
<dbReference type="InterPro" id="IPR003785">
    <property type="entry name" value="Creatininase/forma_Hydrolase"/>
</dbReference>
<dbReference type="PANTHER" id="PTHR35005">
    <property type="entry name" value="3-DEHYDRO-SCYLLO-INOSOSE HYDROLASE"/>
    <property type="match status" value="1"/>
</dbReference>
<proteinExistence type="inferred from homology"/>
<dbReference type="GO" id="GO:0046872">
    <property type="term" value="F:metal ion binding"/>
    <property type="evidence" value="ECO:0007669"/>
    <property type="project" value="UniProtKB-KW"/>
</dbReference>
<keyword evidence="7" id="KW-1185">Reference proteome</keyword>
<evidence type="ECO:0000256" key="4">
    <source>
        <dbReference type="ARBA" id="ARBA00022833"/>
    </source>
</evidence>
<dbReference type="SUPFAM" id="SSF102215">
    <property type="entry name" value="Creatininase"/>
    <property type="match status" value="1"/>
</dbReference>
<dbReference type="InterPro" id="IPR024087">
    <property type="entry name" value="Creatininase-like_sf"/>
</dbReference>
<keyword evidence="4" id="KW-0862">Zinc</keyword>
<comment type="caution">
    <text evidence="6">The sequence shown here is derived from an EMBL/GenBank/DDBJ whole genome shotgun (WGS) entry which is preliminary data.</text>
</comment>
<evidence type="ECO:0000256" key="5">
    <source>
        <dbReference type="ARBA" id="ARBA00024029"/>
    </source>
</evidence>
<accession>A0A3M9M326</accession>
<dbReference type="EMBL" id="RJJQ01000018">
    <property type="protein sequence ID" value="RNI19926.1"/>
    <property type="molecule type" value="Genomic_DNA"/>
</dbReference>
<name>A0A3M9M326_9MICO</name>
<evidence type="ECO:0000256" key="1">
    <source>
        <dbReference type="ARBA" id="ARBA00001947"/>
    </source>
</evidence>
<comment type="cofactor">
    <cofactor evidence="1">
        <name>Zn(2+)</name>
        <dbReference type="ChEBI" id="CHEBI:29105"/>
    </cofactor>
</comment>
<evidence type="ECO:0000313" key="6">
    <source>
        <dbReference type="EMBL" id="RNI19926.1"/>
    </source>
</evidence>
<dbReference type="NCBIfam" id="TIGR03964">
    <property type="entry name" value="mycofact_creat"/>
    <property type="match status" value="1"/>
</dbReference>
<dbReference type="PANTHER" id="PTHR35005:SF1">
    <property type="entry name" value="2-AMINO-5-FORMYLAMINO-6-RIBOSYLAMINOPYRIMIDIN-4(3H)-ONE 5'-MONOPHOSPHATE DEFORMYLASE"/>
    <property type="match status" value="1"/>
</dbReference>
<dbReference type="Pfam" id="PF02633">
    <property type="entry name" value="Creatininase"/>
    <property type="match status" value="1"/>
</dbReference>
<dbReference type="GO" id="GO:0009231">
    <property type="term" value="P:riboflavin biosynthetic process"/>
    <property type="evidence" value="ECO:0007669"/>
    <property type="project" value="TreeGrafter"/>
</dbReference>
<organism evidence="6 7">
    <name type="scientific">Flexivirga caeni</name>
    <dbReference type="NCBI Taxonomy" id="2294115"/>
    <lineage>
        <taxon>Bacteria</taxon>
        <taxon>Bacillati</taxon>
        <taxon>Actinomycetota</taxon>
        <taxon>Actinomycetes</taxon>
        <taxon>Micrococcales</taxon>
        <taxon>Dermacoccaceae</taxon>
        <taxon>Flexivirga</taxon>
    </lineage>
</organism>
<dbReference type="OrthoDB" id="9801445at2"/>
<evidence type="ECO:0000256" key="3">
    <source>
        <dbReference type="ARBA" id="ARBA00022801"/>
    </source>
</evidence>
<protein>
    <submittedName>
        <fullName evidence="6">Mycofactocin biosynthesis peptidyl-dipeptidase MftE</fullName>
    </submittedName>
</protein>
<dbReference type="AlphaFoldDB" id="A0A3M9M326"/>
<evidence type="ECO:0000313" key="7">
    <source>
        <dbReference type="Proteomes" id="UP000271678"/>
    </source>
</evidence>
<gene>
    <name evidence="6" type="primary">mftE</name>
    <name evidence="6" type="ORF">EFY87_15560</name>
</gene>
<comment type="similarity">
    <text evidence="5">Belongs to the creatininase superfamily.</text>
</comment>
<evidence type="ECO:0000256" key="2">
    <source>
        <dbReference type="ARBA" id="ARBA00022723"/>
    </source>
</evidence>